<dbReference type="PANTHER" id="PTHR43401">
    <property type="entry name" value="L-THREONINE 3-DEHYDROGENASE"/>
    <property type="match status" value="1"/>
</dbReference>
<feature type="domain" description="Alcohol dehydrogenase-like N-terminal" evidence="3">
    <location>
        <begin position="26"/>
        <end position="125"/>
    </location>
</feature>
<sequence>MKTRAVRLYGKEDLRLEEFELPAIKDDEILARVVSDSICMSSFKAAEQGADHKRVPNNVAENPVIIGHEFCGEIVEVGAKWQSQFKVGQKFAIQPALNYKGSLDAPGYSYQYIGGDATYIIIPHEVMEMGCLLPYEADSFFGGSLTEPLSCVIGTFHAMYHTVRGSYDHVMGIKEGGSMAILAGVGPMGLAAIDYIIHCDRRPGFLVVTDIDDARLARAEKLLSPEEAKKNGVTLVYKNTREGDPVAELKELNGGKGYDDVLCFAPVAAVVQQADALLGDDGCLNFFAGPQDPKFSAMFNFYNVHYASTHVVGTSGGNTADMIEALEMIGQGKLDPSILVTHIGGLNAVIETTLNLPKVPGGKKLIYTGIEMPLTAIADFEEKGKTDPMYAELAKLVAKTNGLWNAEAEAYLLKTLTK</sequence>
<organism evidence="4 5">
    <name type="scientific">Candidatus Avoscillospira avistercoris</name>
    <dbReference type="NCBI Taxonomy" id="2840707"/>
    <lineage>
        <taxon>Bacteria</taxon>
        <taxon>Bacillati</taxon>
        <taxon>Bacillota</taxon>
        <taxon>Clostridia</taxon>
        <taxon>Eubacteriales</taxon>
        <taxon>Oscillospiraceae</taxon>
        <taxon>Oscillospiraceae incertae sedis</taxon>
        <taxon>Candidatus Avoscillospira</taxon>
    </lineage>
</organism>
<proteinExistence type="predicted"/>
<dbReference type="Pfam" id="PF08240">
    <property type="entry name" value="ADH_N"/>
    <property type="match status" value="1"/>
</dbReference>
<dbReference type="AlphaFoldDB" id="A0A9D1F978"/>
<dbReference type="SUPFAM" id="SSF50129">
    <property type="entry name" value="GroES-like"/>
    <property type="match status" value="1"/>
</dbReference>
<protein>
    <submittedName>
        <fullName evidence="4">Zinc-binding dehydrogenase</fullName>
    </submittedName>
</protein>
<dbReference type="GO" id="GO:0016491">
    <property type="term" value="F:oxidoreductase activity"/>
    <property type="evidence" value="ECO:0007669"/>
    <property type="project" value="UniProtKB-KW"/>
</dbReference>
<feature type="domain" description="Alcohol dehydrogenase-like C-terminal" evidence="2">
    <location>
        <begin position="206"/>
        <end position="329"/>
    </location>
</feature>
<dbReference type="InterPro" id="IPR050129">
    <property type="entry name" value="Zn_alcohol_dh"/>
</dbReference>
<dbReference type="SUPFAM" id="SSF51735">
    <property type="entry name" value="NAD(P)-binding Rossmann-fold domains"/>
    <property type="match status" value="1"/>
</dbReference>
<dbReference type="InterPro" id="IPR011032">
    <property type="entry name" value="GroES-like_sf"/>
</dbReference>
<accession>A0A9D1F978</accession>
<evidence type="ECO:0000313" key="5">
    <source>
        <dbReference type="Proteomes" id="UP000886741"/>
    </source>
</evidence>
<dbReference type="Proteomes" id="UP000886741">
    <property type="component" value="Unassembled WGS sequence"/>
</dbReference>
<evidence type="ECO:0000313" key="4">
    <source>
        <dbReference type="EMBL" id="HIS64376.1"/>
    </source>
</evidence>
<evidence type="ECO:0000256" key="1">
    <source>
        <dbReference type="ARBA" id="ARBA00023002"/>
    </source>
</evidence>
<evidence type="ECO:0000259" key="3">
    <source>
        <dbReference type="Pfam" id="PF08240"/>
    </source>
</evidence>
<keyword evidence="1" id="KW-0560">Oxidoreductase</keyword>
<dbReference type="EMBL" id="DVJJ01000051">
    <property type="protein sequence ID" value="HIS64376.1"/>
    <property type="molecule type" value="Genomic_DNA"/>
</dbReference>
<dbReference type="InterPro" id="IPR013154">
    <property type="entry name" value="ADH-like_N"/>
</dbReference>
<dbReference type="InterPro" id="IPR036291">
    <property type="entry name" value="NAD(P)-bd_dom_sf"/>
</dbReference>
<dbReference type="Gene3D" id="3.90.180.10">
    <property type="entry name" value="Medium-chain alcohol dehydrogenases, catalytic domain"/>
    <property type="match status" value="1"/>
</dbReference>
<dbReference type="Gene3D" id="3.40.50.720">
    <property type="entry name" value="NAD(P)-binding Rossmann-like Domain"/>
    <property type="match status" value="1"/>
</dbReference>
<reference evidence="4" key="2">
    <citation type="journal article" date="2021" name="PeerJ">
        <title>Extensive microbial diversity within the chicken gut microbiome revealed by metagenomics and culture.</title>
        <authorList>
            <person name="Gilroy R."/>
            <person name="Ravi A."/>
            <person name="Getino M."/>
            <person name="Pursley I."/>
            <person name="Horton D.L."/>
            <person name="Alikhan N.F."/>
            <person name="Baker D."/>
            <person name="Gharbi K."/>
            <person name="Hall N."/>
            <person name="Watson M."/>
            <person name="Adriaenssens E.M."/>
            <person name="Foster-Nyarko E."/>
            <person name="Jarju S."/>
            <person name="Secka A."/>
            <person name="Antonio M."/>
            <person name="Oren A."/>
            <person name="Chaudhuri R.R."/>
            <person name="La Ragione R."/>
            <person name="Hildebrand F."/>
            <person name="Pallen M.J."/>
        </authorList>
    </citation>
    <scope>NUCLEOTIDE SEQUENCE</scope>
    <source>
        <strain evidence="4">ChiBcec16-1751</strain>
    </source>
</reference>
<gene>
    <name evidence="4" type="ORF">IAA83_03260</name>
</gene>
<evidence type="ECO:0000259" key="2">
    <source>
        <dbReference type="Pfam" id="PF00107"/>
    </source>
</evidence>
<dbReference type="Pfam" id="PF00107">
    <property type="entry name" value="ADH_zinc_N"/>
    <property type="match status" value="1"/>
</dbReference>
<reference evidence="4" key="1">
    <citation type="submission" date="2020-10" db="EMBL/GenBank/DDBJ databases">
        <authorList>
            <person name="Gilroy R."/>
        </authorList>
    </citation>
    <scope>NUCLEOTIDE SEQUENCE</scope>
    <source>
        <strain evidence="4">ChiBcec16-1751</strain>
    </source>
</reference>
<dbReference type="InterPro" id="IPR013149">
    <property type="entry name" value="ADH-like_C"/>
</dbReference>
<comment type="caution">
    <text evidence="4">The sequence shown here is derived from an EMBL/GenBank/DDBJ whole genome shotgun (WGS) entry which is preliminary data.</text>
</comment>
<dbReference type="PANTHER" id="PTHR43401:SF2">
    <property type="entry name" value="L-THREONINE 3-DEHYDROGENASE"/>
    <property type="match status" value="1"/>
</dbReference>
<dbReference type="CDD" id="cd08238">
    <property type="entry name" value="sorbose_phosphate_red"/>
    <property type="match status" value="1"/>
</dbReference>
<name>A0A9D1F978_9FIRM</name>